<reference evidence="1 2" key="1">
    <citation type="journal article" date="2024" name="Commun. Biol.">
        <title>Comparative genomic analysis of thermophilic fungi reveals convergent evolutionary adaptations and gene losses.</title>
        <authorList>
            <person name="Steindorff A.S."/>
            <person name="Aguilar-Pontes M.V."/>
            <person name="Robinson A.J."/>
            <person name="Andreopoulos B."/>
            <person name="LaButti K."/>
            <person name="Kuo A."/>
            <person name="Mondo S."/>
            <person name="Riley R."/>
            <person name="Otillar R."/>
            <person name="Haridas S."/>
            <person name="Lipzen A."/>
            <person name="Grimwood J."/>
            <person name="Schmutz J."/>
            <person name="Clum A."/>
            <person name="Reid I.D."/>
            <person name="Moisan M.C."/>
            <person name="Butler G."/>
            <person name="Nguyen T.T.M."/>
            <person name="Dewar K."/>
            <person name="Conant G."/>
            <person name="Drula E."/>
            <person name="Henrissat B."/>
            <person name="Hansel C."/>
            <person name="Singer S."/>
            <person name="Hutchinson M.I."/>
            <person name="de Vries R.P."/>
            <person name="Natvig D.O."/>
            <person name="Powell A.J."/>
            <person name="Tsang A."/>
            <person name="Grigoriev I.V."/>
        </authorList>
    </citation>
    <scope>NUCLEOTIDE SEQUENCE [LARGE SCALE GENOMIC DNA]</scope>
    <source>
        <strain evidence="1 2">ATCC 24622</strain>
    </source>
</reference>
<keyword evidence="2" id="KW-1185">Reference proteome</keyword>
<gene>
    <name evidence="1" type="ORF">VTK73DRAFT_6213</name>
</gene>
<dbReference type="EMBL" id="JAZHXJ010000035">
    <property type="protein sequence ID" value="KAL1880182.1"/>
    <property type="molecule type" value="Genomic_DNA"/>
</dbReference>
<evidence type="ECO:0000313" key="2">
    <source>
        <dbReference type="Proteomes" id="UP001586593"/>
    </source>
</evidence>
<sequence>MISGSPPRIRHSMSRCSHTAGRLCAITYLGNPLLSPGLKTSLVPMNLLELQGNEPGELVCKTRVIEVIAAELWAGLRSV</sequence>
<protein>
    <submittedName>
        <fullName evidence="1">Uncharacterized protein</fullName>
    </submittedName>
</protein>
<name>A0ABR3XXA1_9PEZI</name>
<proteinExistence type="predicted"/>
<accession>A0ABR3XXA1</accession>
<organism evidence="1 2">
    <name type="scientific">Phialemonium thermophilum</name>
    <dbReference type="NCBI Taxonomy" id="223376"/>
    <lineage>
        <taxon>Eukaryota</taxon>
        <taxon>Fungi</taxon>
        <taxon>Dikarya</taxon>
        <taxon>Ascomycota</taxon>
        <taxon>Pezizomycotina</taxon>
        <taxon>Sordariomycetes</taxon>
        <taxon>Sordariomycetidae</taxon>
        <taxon>Cephalothecales</taxon>
        <taxon>Cephalothecaceae</taxon>
        <taxon>Phialemonium</taxon>
    </lineage>
</organism>
<dbReference type="Proteomes" id="UP001586593">
    <property type="component" value="Unassembled WGS sequence"/>
</dbReference>
<comment type="caution">
    <text evidence="1">The sequence shown here is derived from an EMBL/GenBank/DDBJ whole genome shotgun (WGS) entry which is preliminary data.</text>
</comment>
<evidence type="ECO:0000313" key="1">
    <source>
        <dbReference type="EMBL" id="KAL1880182.1"/>
    </source>
</evidence>